<dbReference type="EMBL" id="BMZG01000007">
    <property type="protein sequence ID" value="GHA74824.1"/>
    <property type="molecule type" value="Genomic_DNA"/>
</dbReference>
<sequence>MAELGQVRRIFDSRGATDLEKLYAVLNHGYDAGKSSSIIVVSEGEEGSVYEIVKHVLARYPHYDIRVSDILAI</sequence>
<dbReference type="AlphaFoldDB" id="A0A8J3G0R9"/>
<proteinExistence type="predicted"/>
<organism evidence="1 2">
    <name type="scientific">Formosimonas limnophila</name>
    <dbReference type="NCBI Taxonomy" id="1384487"/>
    <lineage>
        <taxon>Bacteria</taxon>
        <taxon>Pseudomonadati</taxon>
        <taxon>Pseudomonadota</taxon>
        <taxon>Betaproteobacteria</taxon>
        <taxon>Burkholderiales</taxon>
        <taxon>Burkholderiaceae</taxon>
        <taxon>Formosimonas</taxon>
    </lineage>
</organism>
<dbReference type="Proteomes" id="UP000614287">
    <property type="component" value="Unassembled WGS sequence"/>
</dbReference>
<evidence type="ECO:0000313" key="2">
    <source>
        <dbReference type="Proteomes" id="UP000614287"/>
    </source>
</evidence>
<comment type="caution">
    <text evidence="1">The sequence shown here is derived from an EMBL/GenBank/DDBJ whole genome shotgun (WGS) entry which is preliminary data.</text>
</comment>
<protein>
    <submittedName>
        <fullName evidence="1">Uncharacterized protein</fullName>
    </submittedName>
</protein>
<reference evidence="1" key="1">
    <citation type="journal article" date="2014" name="Int. J. Syst. Evol. Microbiol.">
        <title>Complete genome sequence of Corynebacterium casei LMG S-19264T (=DSM 44701T), isolated from a smear-ripened cheese.</title>
        <authorList>
            <consortium name="US DOE Joint Genome Institute (JGI-PGF)"/>
            <person name="Walter F."/>
            <person name="Albersmeier A."/>
            <person name="Kalinowski J."/>
            <person name="Ruckert C."/>
        </authorList>
    </citation>
    <scope>NUCLEOTIDE SEQUENCE</scope>
    <source>
        <strain evidence="1">KCTC 32501</strain>
    </source>
</reference>
<reference evidence="1" key="2">
    <citation type="submission" date="2020-09" db="EMBL/GenBank/DDBJ databases">
        <authorList>
            <person name="Sun Q."/>
            <person name="Kim S."/>
        </authorList>
    </citation>
    <scope>NUCLEOTIDE SEQUENCE</scope>
    <source>
        <strain evidence="1">KCTC 32501</strain>
    </source>
</reference>
<evidence type="ECO:0000313" key="1">
    <source>
        <dbReference type="EMBL" id="GHA74824.1"/>
    </source>
</evidence>
<keyword evidence="2" id="KW-1185">Reference proteome</keyword>
<gene>
    <name evidence="1" type="ORF">GCM10009007_14880</name>
</gene>
<dbReference type="RefSeq" id="WP_229809768.1">
    <property type="nucleotide sequence ID" value="NZ_BMZG01000007.1"/>
</dbReference>
<name>A0A8J3G0R9_9BURK</name>
<accession>A0A8J3G0R9</accession>